<dbReference type="Gene3D" id="3.40.970.10">
    <property type="entry name" value="Ribonuclease H1, N-terminal domain"/>
    <property type="match status" value="2"/>
</dbReference>
<protein>
    <recommendedName>
        <fullName evidence="2">Ribonuclease H1 N-terminal domain-containing protein</fullName>
    </recommendedName>
</protein>
<evidence type="ECO:0000313" key="4">
    <source>
        <dbReference type="Proteomes" id="UP000320762"/>
    </source>
</evidence>
<dbReference type="InterPro" id="IPR009027">
    <property type="entry name" value="Ribosomal_bL9/RNase_H1_N"/>
</dbReference>
<dbReference type="Proteomes" id="UP000320762">
    <property type="component" value="Unassembled WGS sequence"/>
</dbReference>
<feature type="compositionally biased region" description="Polar residues" evidence="1">
    <location>
        <begin position="30"/>
        <end position="42"/>
    </location>
</feature>
<evidence type="ECO:0000256" key="1">
    <source>
        <dbReference type="SAM" id="MobiDB-lite"/>
    </source>
</evidence>
<evidence type="ECO:0000259" key="2">
    <source>
        <dbReference type="Pfam" id="PF01693"/>
    </source>
</evidence>
<dbReference type="EMBL" id="VDMD01000073">
    <property type="protein sequence ID" value="TRM56326.1"/>
    <property type="molecule type" value="Genomic_DNA"/>
</dbReference>
<dbReference type="InterPro" id="IPR011320">
    <property type="entry name" value="RNase_H1_N"/>
</dbReference>
<feature type="domain" description="Ribonuclease H1 N-terminal" evidence="2">
    <location>
        <begin position="56"/>
        <end position="97"/>
    </location>
</feature>
<name>A0A550BUZ2_9AGAR</name>
<dbReference type="InterPro" id="IPR037056">
    <property type="entry name" value="RNase_H1_N_sf"/>
</dbReference>
<accession>A0A550BUZ2</accession>
<keyword evidence="4" id="KW-1185">Reference proteome</keyword>
<organism evidence="3 4">
    <name type="scientific">Schizophyllum amplum</name>
    <dbReference type="NCBI Taxonomy" id="97359"/>
    <lineage>
        <taxon>Eukaryota</taxon>
        <taxon>Fungi</taxon>
        <taxon>Dikarya</taxon>
        <taxon>Basidiomycota</taxon>
        <taxon>Agaricomycotina</taxon>
        <taxon>Agaricomycetes</taxon>
        <taxon>Agaricomycetidae</taxon>
        <taxon>Agaricales</taxon>
        <taxon>Schizophyllaceae</taxon>
        <taxon>Schizophyllum</taxon>
    </lineage>
</organism>
<dbReference type="AlphaFoldDB" id="A0A550BUZ2"/>
<comment type="caution">
    <text evidence="3">The sequence shown here is derived from an EMBL/GenBank/DDBJ whole genome shotgun (WGS) entry which is preliminary data.</text>
</comment>
<gene>
    <name evidence="3" type="ORF">BD626DRAFT_414228</name>
</gene>
<proteinExistence type="predicted"/>
<dbReference type="SUPFAM" id="SSF55658">
    <property type="entry name" value="L9 N-domain-like"/>
    <property type="match status" value="2"/>
</dbReference>
<feature type="region of interest" description="Disordered" evidence="1">
    <location>
        <begin position="27"/>
        <end position="51"/>
    </location>
</feature>
<dbReference type="OrthoDB" id="3070714at2759"/>
<sequence length="212" mass="22883">MTDDLTQRLFQLTVADNGLPCYEAIPPAASTAQTPSNTSADTTLAAPPRKSKKPGAYVVFLGQKAGVYTNWDDCRSQVTGIKHNSYLGYKTMNEARAAFEAARGRGLTFSFADATATVGQHITETRLSIEDLVLCTAFMDDATSVAMAPSGHLWYVVFQGVQPGVYRTYHEAMLSTTGLKGAALRSYRGRDEAVGAFKIALESGEVRKLTRG</sequence>
<evidence type="ECO:0000313" key="3">
    <source>
        <dbReference type="EMBL" id="TRM56326.1"/>
    </source>
</evidence>
<reference evidence="3 4" key="1">
    <citation type="journal article" date="2019" name="New Phytol.">
        <title>Comparative genomics reveals unique wood-decay strategies and fruiting body development in the Schizophyllaceae.</title>
        <authorList>
            <person name="Almasi E."/>
            <person name="Sahu N."/>
            <person name="Krizsan K."/>
            <person name="Balint B."/>
            <person name="Kovacs G.M."/>
            <person name="Kiss B."/>
            <person name="Cseklye J."/>
            <person name="Drula E."/>
            <person name="Henrissat B."/>
            <person name="Nagy I."/>
            <person name="Chovatia M."/>
            <person name="Adam C."/>
            <person name="LaButti K."/>
            <person name="Lipzen A."/>
            <person name="Riley R."/>
            <person name="Grigoriev I.V."/>
            <person name="Nagy L.G."/>
        </authorList>
    </citation>
    <scope>NUCLEOTIDE SEQUENCE [LARGE SCALE GENOMIC DNA]</scope>
    <source>
        <strain evidence="3 4">NL-1724</strain>
    </source>
</reference>
<feature type="domain" description="Ribonuclease H1 N-terminal" evidence="2">
    <location>
        <begin position="154"/>
        <end position="193"/>
    </location>
</feature>
<dbReference type="Pfam" id="PF01693">
    <property type="entry name" value="Cauli_VI"/>
    <property type="match status" value="2"/>
</dbReference>